<feature type="region of interest" description="Disordered" evidence="1">
    <location>
        <begin position="135"/>
        <end position="179"/>
    </location>
</feature>
<feature type="compositionally biased region" description="Gly residues" evidence="1">
    <location>
        <begin position="161"/>
        <end position="171"/>
    </location>
</feature>
<organism evidence="2">
    <name type="scientific">Ananas comosus var. bracteatus</name>
    <name type="common">red pineapple</name>
    <dbReference type="NCBI Taxonomy" id="296719"/>
    <lineage>
        <taxon>Eukaryota</taxon>
        <taxon>Viridiplantae</taxon>
        <taxon>Streptophyta</taxon>
        <taxon>Embryophyta</taxon>
        <taxon>Tracheophyta</taxon>
        <taxon>Spermatophyta</taxon>
        <taxon>Magnoliopsida</taxon>
        <taxon>Liliopsida</taxon>
        <taxon>Poales</taxon>
        <taxon>Bromeliaceae</taxon>
        <taxon>Bromelioideae</taxon>
        <taxon>Ananas</taxon>
    </lineage>
</organism>
<name>A0A6V7PHB0_ANACO</name>
<feature type="compositionally biased region" description="Polar residues" evidence="1">
    <location>
        <begin position="135"/>
        <end position="156"/>
    </location>
</feature>
<dbReference type="EMBL" id="LR862148">
    <property type="protein sequence ID" value="CAD1830241.1"/>
    <property type="molecule type" value="Genomic_DNA"/>
</dbReference>
<evidence type="ECO:0000313" key="2">
    <source>
        <dbReference type="EMBL" id="CAD1830241.1"/>
    </source>
</evidence>
<feature type="region of interest" description="Disordered" evidence="1">
    <location>
        <begin position="1"/>
        <end position="78"/>
    </location>
</feature>
<reference evidence="2" key="1">
    <citation type="submission" date="2020-07" db="EMBL/GenBank/DDBJ databases">
        <authorList>
            <person name="Lin J."/>
        </authorList>
    </citation>
    <scope>NUCLEOTIDE SEQUENCE</scope>
</reference>
<accession>A0A6V7PHB0</accession>
<protein>
    <submittedName>
        <fullName evidence="2">Uncharacterized protein</fullName>
    </submittedName>
</protein>
<dbReference type="AlphaFoldDB" id="A0A6V7PHB0"/>
<evidence type="ECO:0000256" key="1">
    <source>
        <dbReference type="SAM" id="MobiDB-lite"/>
    </source>
</evidence>
<gene>
    <name evidence="2" type="ORF">CB5_LOCUS13452</name>
</gene>
<proteinExistence type="predicted"/>
<sequence>MRGREGSPSPHKGHFADSPLNFSSSEAALTGHFRSVGPVTGRGDRSPRASHSGRGDFTFGNRHRACTGTEPQTPQPEPRFAFSWALYRYKSPCTGSLPTSRHSGDSHRDLYSPCGIGRRSGLPWARLIPRVGMMTTTGPLGSAPTRQPTGGSQGHRQPSGGAFGTGGGTGSRQGDRLAS</sequence>